<dbReference type="EMBL" id="CP157484">
    <property type="protein sequence ID" value="XBO38479.1"/>
    <property type="molecule type" value="Genomic_DNA"/>
</dbReference>
<evidence type="ECO:0000256" key="3">
    <source>
        <dbReference type="ARBA" id="ARBA00023163"/>
    </source>
</evidence>
<dbReference type="PRINTS" id="PR00035">
    <property type="entry name" value="HTHGNTR"/>
</dbReference>
<sequence>MAADLEITRLGEANGKGFEKVFAFLRERLLDGSLRPGDRLIPERELAAQLDVSRPILREALRALTVLGVVEIRDRVGTVVRRPDLAVLNDFFTFAFAQRAELIEDVMQARIAIECQAVRLATQRATVLDLERLKAALARIIETIDDPDLGGLADYEFHRTLVDAGKSETLVVLHNSLSGILMISHRKRRELLRSFASMKTYLIEDHGRIFDAVAARDPDRAEKVLREHFAIGDEYRRRAALGERDGESALQMTEQEAR</sequence>
<dbReference type="InterPro" id="IPR011711">
    <property type="entry name" value="GntR_C"/>
</dbReference>
<reference evidence="5" key="1">
    <citation type="submission" date="2024-05" db="EMBL/GenBank/DDBJ databases">
        <authorList>
            <person name="Kim S."/>
            <person name="Heo J."/>
            <person name="Choi H."/>
            <person name="Choi Y."/>
            <person name="Kwon S.-W."/>
            <person name="Kim Y."/>
        </authorList>
    </citation>
    <scope>NUCLEOTIDE SEQUENCE</scope>
    <source>
        <strain evidence="5">KACC 23698</strain>
    </source>
</reference>
<protein>
    <submittedName>
        <fullName evidence="5">FadR/GntR family transcriptional regulator</fullName>
    </submittedName>
</protein>
<organism evidence="5">
    <name type="scientific">Alsobacter sp. KACC 23698</name>
    <dbReference type="NCBI Taxonomy" id="3149229"/>
    <lineage>
        <taxon>Bacteria</taxon>
        <taxon>Pseudomonadati</taxon>
        <taxon>Pseudomonadota</taxon>
        <taxon>Alphaproteobacteria</taxon>
        <taxon>Hyphomicrobiales</taxon>
        <taxon>Alsobacteraceae</taxon>
        <taxon>Alsobacter</taxon>
    </lineage>
</organism>
<keyword evidence="3" id="KW-0804">Transcription</keyword>
<dbReference type="PANTHER" id="PTHR43537">
    <property type="entry name" value="TRANSCRIPTIONAL REGULATOR, GNTR FAMILY"/>
    <property type="match status" value="1"/>
</dbReference>
<evidence type="ECO:0000259" key="4">
    <source>
        <dbReference type="PROSITE" id="PS50949"/>
    </source>
</evidence>
<proteinExistence type="predicted"/>
<dbReference type="Pfam" id="PF07729">
    <property type="entry name" value="FCD"/>
    <property type="match status" value="1"/>
</dbReference>
<gene>
    <name evidence="5" type="ORF">ABEG18_22710</name>
</gene>
<dbReference type="AlphaFoldDB" id="A0AAU7JEA2"/>
<dbReference type="Gene3D" id="1.20.120.530">
    <property type="entry name" value="GntR ligand-binding domain-like"/>
    <property type="match status" value="1"/>
</dbReference>
<feature type="domain" description="HTH gntR-type" evidence="4">
    <location>
        <begin position="15"/>
        <end position="83"/>
    </location>
</feature>
<dbReference type="CDD" id="cd07377">
    <property type="entry name" value="WHTH_GntR"/>
    <property type="match status" value="1"/>
</dbReference>
<dbReference type="SMART" id="SM00895">
    <property type="entry name" value="FCD"/>
    <property type="match status" value="1"/>
</dbReference>
<dbReference type="GO" id="GO:0003700">
    <property type="term" value="F:DNA-binding transcription factor activity"/>
    <property type="evidence" value="ECO:0007669"/>
    <property type="project" value="InterPro"/>
</dbReference>
<dbReference type="PROSITE" id="PS50949">
    <property type="entry name" value="HTH_GNTR"/>
    <property type="match status" value="1"/>
</dbReference>
<dbReference type="SMART" id="SM00345">
    <property type="entry name" value="HTH_GNTR"/>
    <property type="match status" value="1"/>
</dbReference>
<name>A0AAU7JEA2_9HYPH</name>
<dbReference type="SUPFAM" id="SSF48008">
    <property type="entry name" value="GntR ligand-binding domain-like"/>
    <property type="match status" value="1"/>
</dbReference>
<keyword evidence="2" id="KW-0238">DNA-binding</keyword>
<dbReference type="RefSeq" id="WP_406855317.1">
    <property type="nucleotide sequence ID" value="NZ_CP157484.1"/>
</dbReference>
<dbReference type="Gene3D" id="1.10.10.10">
    <property type="entry name" value="Winged helix-like DNA-binding domain superfamily/Winged helix DNA-binding domain"/>
    <property type="match status" value="1"/>
</dbReference>
<dbReference type="InterPro" id="IPR000524">
    <property type="entry name" value="Tscrpt_reg_HTH_GntR"/>
</dbReference>
<dbReference type="InterPro" id="IPR036388">
    <property type="entry name" value="WH-like_DNA-bd_sf"/>
</dbReference>
<evidence type="ECO:0000256" key="1">
    <source>
        <dbReference type="ARBA" id="ARBA00023015"/>
    </source>
</evidence>
<evidence type="ECO:0000256" key="2">
    <source>
        <dbReference type="ARBA" id="ARBA00023125"/>
    </source>
</evidence>
<dbReference type="PANTHER" id="PTHR43537:SF5">
    <property type="entry name" value="UXU OPERON TRANSCRIPTIONAL REGULATOR"/>
    <property type="match status" value="1"/>
</dbReference>
<dbReference type="InterPro" id="IPR008920">
    <property type="entry name" value="TF_FadR/GntR_C"/>
</dbReference>
<accession>A0AAU7JEA2</accession>
<dbReference type="InterPro" id="IPR036390">
    <property type="entry name" value="WH_DNA-bd_sf"/>
</dbReference>
<dbReference type="Pfam" id="PF00392">
    <property type="entry name" value="GntR"/>
    <property type="match status" value="1"/>
</dbReference>
<keyword evidence="1" id="KW-0805">Transcription regulation</keyword>
<evidence type="ECO:0000313" key="5">
    <source>
        <dbReference type="EMBL" id="XBO38479.1"/>
    </source>
</evidence>
<dbReference type="GO" id="GO:0003677">
    <property type="term" value="F:DNA binding"/>
    <property type="evidence" value="ECO:0007669"/>
    <property type="project" value="UniProtKB-KW"/>
</dbReference>
<dbReference type="SUPFAM" id="SSF46785">
    <property type="entry name" value="Winged helix' DNA-binding domain"/>
    <property type="match status" value="1"/>
</dbReference>